<dbReference type="EMBL" id="MN739218">
    <property type="protein sequence ID" value="QHS94242.1"/>
    <property type="molecule type" value="Genomic_DNA"/>
</dbReference>
<dbReference type="AlphaFoldDB" id="A0A6C0BQI6"/>
<accession>A0A6C0BQI6</accession>
<name>A0A6C0BQI6_9ZZZZ</name>
<reference evidence="2" key="1">
    <citation type="journal article" date="2020" name="Nature">
        <title>Giant virus diversity and host interactions through global metagenomics.</title>
        <authorList>
            <person name="Schulz F."/>
            <person name="Roux S."/>
            <person name="Paez-Espino D."/>
            <person name="Jungbluth S."/>
            <person name="Walsh D.A."/>
            <person name="Denef V.J."/>
            <person name="McMahon K.D."/>
            <person name="Konstantinidis K.T."/>
            <person name="Eloe-Fadrosh E.A."/>
            <person name="Kyrpides N.C."/>
            <person name="Woyke T."/>
        </authorList>
    </citation>
    <scope>NUCLEOTIDE SEQUENCE</scope>
    <source>
        <strain evidence="2">GVMAG-M-3300018416-26</strain>
    </source>
</reference>
<dbReference type="InterPro" id="IPR014818">
    <property type="entry name" value="Phage/plasmid_primase_P4_C"/>
</dbReference>
<evidence type="ECO:0000313" key="2">
    <source>
        <dbReference type="EMBL" id="QHS94242.1"/>
    </source>
</evidence>
<sequence length="227" mass="26974">MKDDQNLNILIEVSLDGALCDIANVIFYLYKDDYVSARLKNKLWFKYDGLKWKQIEEGPYYELSKTVLGHYENFTKALIEKEYIVKNELNNNDLKSEKEKNEVILKKITYDIQKANSIIDKLKNVNFKESICKECLYLFYDPEFISKLDKKEHLVCFKNAVYDIKKNCVKNPIKEDMISIYIDYEYIEPIEQSDKDALNELFGKFSTFRKGLLKKRHPKNVYDFATF</sequence>
<feature type="domain" description="Bacteriophage/plasmid primase P4 C-terminal" evidence="1">
    <location>
        <begin position="25"/>
        <end position="195"/>
    </location>
</feature>
<dbReference type="Pfam" id="PF08706">
    <property type="entry name" value="D5_N"/>
    <property type="match status" value="1"/>
</dbReference>
<proteinExistence type="predicted"/>
<evidence type="ECO:0000259" key="1">
    <source>
        <dbReference type="Pfam" id="PF08706"/>
    </source>
</evidence>
<protein>
    <recommendedName>
        <fullName evidence="1">Bacteriophage/plasmid primase P4 C-terminal domain-containing protein</fullName>
    </recommendedName>
</protein>
<organism evidence="2">
    <name type="scientific">viral metagenome</name>
    <dbReference type="NCBI Taxonomy" id="1070528"/>
    <lineage>
        <taxon>unclassified sequences</taxon>
        <taxon>metagenomes</taxon>
        <taxon>organismal metagenomes</taxon>
    </lineage>
</organism>